<accession>A0ABR1Y8L0</accession>
<dbReference type="PANTHER" id="PTHR24123:SF33">
    <property type="entry name" value="PROTEIN HOS4"/>
    <property type="match status" value="1"/>
</dbReference>
<name>A0ABR1Y8L0_9PEZI</name>
<comment type="caution">
    <text evidence="5">The sequence shown here is derived from an EMBL/GenBank/DDBJ whole genome shotgun (WGS) entry which is preliminary data.</text>
</comment>
<protein>
    <submittedName>
        <fullName evidence="5">Ankyrin repeat-containing domain protein</fullName>
    </submittedName>
</protein>
<dbReference type="PROSITE" id="PS50297">
    <property type="entry name" value="ANK_REP_REGION"/>
    <property type="match status" value="4"/>
</dbReference>
<dbReference type="PANTHER" id="PTHR24123">
    <property type="entry name" value="ANKYRIN REPEAT-CONTAINING"/>
    <property type="match status" value="1"/>
</dbReference>
<dbReference type="Gene3D" id="1.25.40.20">
    <property type="entry name" value="Ankyrin repeat-containing domain"/>
    <property type="match status" value="3"/>
</dbReference>
<dbReference type="InterPro" id="IPR002110">
    <property type="entry name" value="Ankyrin_rpt"/>
</dbReference>
<feature type="compositionally biased region" description="Polar residues" evidence="4">
    <location>
        <begin position="170"/>
        <end position="186"/>
    </location>
</feature>
<dbReference type="Pfam" id="PF13637">
    <property type="entry name" value="Ank_4"/>
    <property type="match status" value="1"/>
</dbReference>
<dbReference type="Proteomes" id="UP001456524">
    <property type="component" value="Unassembled WGS sequence"/>
</dbReference>
<reference evidence="5 6" key="1">
    <citation type="journal article" date="2022" name="G3 (Bethesda)">
        <title>Enemy or ally: a genomic approach to elucidate the lifestyle of Phyllosticta citrichinaensis.</title>
        <authorList>
            <person name="Buijs V.A."/>
            <person name="Groenewald J.Z."/>
            <person name="Haridas S."/>
            <person name="LaButti K.M."/>
            <person name="Lipzen A."/>
            <person name="Martin F.M."/>
            <person name="Barry K."/>
            <person name="Grigoriev I.V."/>
            <person name="Crous P.W."/>
            <person name="Seidl M.F."/>
        </authorList>
    </citation>
    <scope>NUCLEOTIDE SEQUENCE [LARGE SCALE GENOMIC DNA]</scope>
    <source>
        <strain evidence="5 6">CBS 129764</strain>
    </source>
</reference>
<keyword evidence="6" id="KW-1185">Reference proteome</keyword>
<dbReference type="SMART" id="SM00248">
    <property type="entry name" value="ANK"/>
    <property type="match status" value="6"/>
</dbReference>
<dbReference type="SUPFAM" id="SSF48403">
    <property type="entry name" value="Ankyrin repeat"/>
    <property type="match status" value="1"/>
</dbReference>
<evidence type="ECO:0000256" key="2">
    <source>
        <dbReference type="ARBA" id="ARBA00023043"/>
    </source>
</evidence>
<keyword evidence="1" id="KW-0677">Repeat</keyword>
<feature type="repeat" description="ANK" evidence="3">
    <location>
        <begin position="443"/>
        <end position="477"/>
    </location>
</feature>
<proteinExistence type="predicted"/>
<feature type="repeat" description="ANK" evidence="3">
    <location>
        <begin position="339"/>
        <end position="371"/>
    </location>
</feature>
<dbReference type="Pfam" id="PF00023">
    <property type="entry name" value="Ank"/>
    <property type="match status" value="1"/>
</dbReference>
<feature type="region of interest" description="Disordered" evidence="4">
    <location>
        <begin position="162"/>
        <end position="215"/>
    </location>
</feature>
<feature type="repeat" description="ANK" evidence="3">
    <location>
        <begin position="372"/>
        <end position="404"/>
    </location>
</feature>
<gene>
    <name evidence="5" type="ORF">IWX90DRAFT_483084</name>
</gene>
<feature type="compositionally biased region" description="Low complexity" evidence="4">
    <location>
        <begin position="187"/>
        <end position="210"/>
    </location>
</feature>
<dbReference type="PRINTS" id="PR01415">
    <property type="entry name" value="ANKYRIN"/>
</dbReference>
<feature type="repeat" description="ANK" evidence="3">
    <location>
        <begin position="282"/>
        <end position="314"/>
    </location>
</feature>
<evidence type="ECO:0000313" key="6">
    <source>
        <dbReference type="Proteomes" id="UP001456524"/>
    </source>
</evidence>
<sequence length="518" mass="56788">MAKVKHTDKQVSLILARLGTIRVTIPQLQSWLHSDQNISPQVVTDLRTAIESCEIVVREVESHVLRVKSGWLGGKIRFIWDEGQFLMHQQSLDSQTAALGILLNVILLKSQTQQRVLLESLENRTTLRKAQDQASIYTPSIRQSTTVFGESADELSPLDSPRFGFDNDFQRSPQNSTRHARTTSSDARASTAGLSLASSSSANSSGSSIKSDGKRSIWKLSRRRSTFPKEICDAAQRGDSAEVIRLAGSGADVNSRYRKDSSPSIKSWTALPKRRFESLRRPEVTPLHLAVEANHLDVVRTLVSLGSNVNAKADAGKTPLHCCVSNECVEMLISLAADNQHRPLHLAVKNSHSGVVEALIEAEADVEAETAQGERPLHLALEKLNVAVVEALIKHGADVNVSTRTKESLILKACQTANSIDDALALIRALAEHGADINAVSASGQTPLSVACSRQDLALDLVRFLLQNGARVRHTDYPALWRNDKLPSWEKRAIHTALNEYAAEGLRGEELSWLIMSL</sequence>
<dbReference type="InterPro" id="IPR036770">
    <property type="entry name" value="Ankyrin_rpt-contain_sf"/>
</dbReference>
<evidence type="ECO:0000256" key="4">
    <source>
        <dbReference type="SAM" id="MobiDB-lite"/>
    </source>
</evidence>
<dbReference type="InterPro" id="IPR051165">
    <property type="entry name" value="Multifunctional_ANK_Repeat"/>
</dbReference>
<dbReference type="PROSITE" id="PS50088">
    <property type="entry name" value="ANK_REPEAT"/>
    <property type="match status" value="4"/>
</dbReference>
<dbReference type="EMBL" id="JBBWUH010000001">
    <property type="protein sequence ID" value="KAK8178165.1"/>
    <property type="molecule type" value="Genomic_DNA"/>
</dbReference>
<evidence type="ECO:0000256" key="3">
    <source>
        <dbReference type="PROSITE-ProRule" id="PRU00023"/>
    </source>
</evidence>
<evidence type="ECO:0000256" key="1">
    <source>
        <dbReference type="ARBA" id="ARBA00022737"/>
    </source>
</evidence>
<organism evidence="5 6">
    <name type="scientific">Phyllosticta citrichinensis</name>
    <dbReference type="NCBI Taxonomy" id="1130410"/>
    <lineage>
        <taxon>Eukaryota</taxon>
        <taxon>Fungi</taxon>
        <taxon>Dikarya</taxon>
        <taxon>Ascomycota</taxon>
        <taxon>Pezizomycotina</taxon>
        <taxon>Dothideomycetes</taxon>
        <taxon>Dothideomycetes incertae sedis</taxon>
        <taxon>Botryosphaeriales</taxon>
        <taxon>Phyllostictaceae</taxon>
        <taxon>Phyllosticta</taxon>
    </lineage>
</organism>
<evidence type="ECO:0000313" key="5">
    <source>
        <dbReference type="EMBL" id="KAK8178165.1"/>
    </source>
</evidence>
<keyword evidence="2 3" id="KW-0040">ANK repeat</keyword>
<dbReference type="Pfam" id="PF12796">
    <property type="entry name" value="Ank_2"/>
    <property type="match status" value="1"/>
</dbReference>